<evidence type="ECO:0000259" key="1">
    <source>
        <dbReference type="Pfam" id="PF04784"/>
    </source>
</evidence>
<dbReference type="AlphaFoldDB" id="A0AAV9CF61"/>
<dbReference type="PANTHER" id="PTHR23054">
    <property type="entry name" value="TERNARY COMPLEX FACTOR MIP1, LEUCINE-ZIPPER-RELATED"/>
    <property type="match status" value="1"/>
</dbReference>
<dbReference type="Proteomes" id="UP001180020">
    <property type="component" value="Unassembled WGS sequence"/>
</dbReference>
<comment type="caution">
    <text evidence="2">The sequence shown here is derived from an EMBL/GenBank/DDBJ whole genome shotgun (WGS) entry which is preliminary data.</text>
</comment>
<gene>
    <name evidence="2" type="ORF">QJS10_CPB19g00916</name>
</gene>
<reference evidence="2" key="2">
    <citation type="submission" date="2023-06" db="EMBL/GenBank/DDBJ databases">
        <authorList>
            <person name="Ma L."/>
            <person name="Liu K.-W."/>
            <person name="Li Z."/>
            <person name="Hsiao Y.-Y."/>
            <person name="Qi Y."/>
            <person name="Fu T."/>
            <person name="Tang G."/>
            <person name="Zhang D."/>
            <person name="Sun W.-H."/>
            <person name="Liu D.-K."/>
            <person name="Li Y."/>
            <person name="Chen G.-Z."/>
            <person name="Liu X.-D."/>
            <person name="Liao X.-Y."/>
            <person name="Jiang Y.-T."/>
            <person name="Yu X."/>
            <person name="Hao Y."/>
            <person name="Huang J."/>
            <person name="Zhao X.-W."/>
            <person name="Ke S."/>
            <person name="Chen Y.-Y."/>
            <person name="Wu W.-L."/>
            <person name="Hsu J.-L."/>
            <person name="Lin Y.-F."/>
            <person name="Huang M.-D."/>
            <person name="Li C.-Y."/>
            <person name="Huang L."/>
            <person name="Wang Z.-W."/>
            <person name="Zhao X."/>
            <person name="Zhong W.-Y."/>
            <person name="Peng D.-H."/>
            <person name="Ahmad S."/>
            <person name="Lan S."/>
            <person name="Zhang J.-S."/>
            <person name="Tsai W.-C."/>
            <person name="Van De Peer Y."/>
            <person name="Liu Z.-J."/>
        </authorList>
    </citation>
    <scope>NUCLEOTIDE SEQUENCE</scope>
    <source>
        <strain evidence="2">CP</strain>
        <tissue evidence="2">Leaves</tissue>
    </source>
</reference>
<feature type="domain" description="DUF547" evidence="1">
    <location>
        <begin position="320"/>
        <end position="449"/>
    </location>
</feature>
<accession>A0AAV9CF61</accession>
<proteinExistence type="predicted"/>
<keyword evidence="3" id="KW-1185">Reference proteome</keyword>
<sequence length="528" mass="59416">MGASEGDMMLRMCVNCGASSYVSTPRRSPPAMSPQIDNDLLNMSPQPFGRQSFGVNISAAGQHSEEQLINQISCLEHEIMVLEQFILSRYRAIFQQCLPVSPPITNKGLGTRSISMNTGLQEVKGEISYNDKNRSSMLESIEREKFCMPRYTGCSSSPDLAISNNKSIPLQMEDPKSEVLKNSSEPRSLADHLGVSLSEHVADTPVKLSQDIIRCMCSIYCEFGHPISAPINISFSPTSSLSSPSTFSPQDPCDSWSPRCKYEFALTHDQMQMLEEHHPGVGLTEVLDICIDSDRYESVAKVLETFRALIQRLEMVDPKLMNVEENLAFWINIHNALVMHAFLAYSHNQSHLKSTFAVLKPAYNVGGQSINAYVIQGSILRCHPLHPAPWQSFSTMLKPRNDRHAYALDRREPLVHFALCSGARSDPAVRVYKAETVIHDLEYAKEEYIQTRVYIYKERKIVLPKPISNYAKDTPLTLPGLIEMIHSCLPKAQQKSMQKILPQRLGQCIQWSPYDSSFRYLIHSVSAK</sequence>
<evidence type="ECO:0000313" key="2">
    <source>
        <dbReference type="EMBL" id="KAK1287740.1"/>
    </source>
</evidence>
<dbReference type="EMBL" id="JAUJYO010000019">
    <property type="protein sequence ID" value="KAK1287740.1"/>
    <property type="molecule type" value="Genomic_DNA"/>
</dbReference>
<dbReference type="InterPro" id="IPR006869">
    <property type="entry name" value="DUF547"/>
</dbReference>
<dbReference type="Pfam" id="PF04784">
    <property type="entry name" value="DUF547"/>
    <property type="match status" value="1"/>
</dbReference>
<dbReference type="PANTHER" id="PTHR23054:SF15">
    <property type="entry name" value="OS08G0515700 PROTEIN"/>
    <property type="match status" value="1"/>
</dbReference>
<organism evidence="2 3">
    <name type="scientific">Acorus calamus</name>
    <name type="common">Sweet flag</name>
    <dbReference type="NCBI Taxonomy" id="4465"/>
    <lineage>
        <taxon>Eukaryota</taxon>
        <taxon>Viridiplantae</taxon>
        <taxon>Streptophyta</taxon>
        <taxon>Embryophyta</taxon>
        <taxon>Tracheophyta</taxon>
        <taxon>Spermatophyta</taxon>
        <taxon>Magnoliopsida</taxon>
        <taxon>Liliopsida</taxon>
        <taxon>Acoraceae</taxon>
        <taxon>Acorus</taxon>
    </lineage>
</organism>
<name>A0AAV9CF61_ACOCL</name>
<protein>
    <recommendedName>
        <fullName evidence="1">DUF547 domain-containing protein</fullName>
    </recommendedName>
</protein>
<reference evidence="2" key="1">
    <citation type="journal article" date="2023" name="Nat. Commun.">
        <title>Diploid and tetraploid genomes of Acorus and the evolution of monocots.</title>
        <authorList>
            <person name="Ma L."/>
            <person name="Liu K.W."/>
            <person name="Li Z."/>
            <person name="Hsiao Y.Y."/>
            <person name="Qi Y."/>
            <person name="Fu T."/>
            <person name="Tang G.D."/>
            <person name="Zhang D."/>
            <person name="Sun W.H."/>
            <person name="Liu D.K."/>
            <person name="Li Y."/>
            <person name="Chen G.Z."/>
            <person name="Liu X.D."/>
            <person name="Liao X.Y."/>
            <person name="Jiang Y.T."/>
            <person name="Yu X."/>
            <person name="Hao Y."/>
            <person name="Huang J."/>
            <person name="Zhao X.W."/>
            <person name="Ke S."/>
            <person name="Chen Y.Y."/>
            <person name="Wu W.L."/>
            <person name="Hsu J.L."/>
            <person name="Lin Y.F."/>
            <person name="Huang M.D."/>
            <person name="Li C.Y."/>
            <person name="Huang L."/>
            <person name="Wang Z.W."/>
            <person name="Zhao X."/>
            <person name="Zhong W.Y."/>
            <person name="Peng D.H."/>
            <person name="Ahmad S."/>
            <person name="Lan S."/>
            <person name="Zhang J.S."/>
            <person name="Tsai W.C."/>
            <person name="Van de Peer Y."/>
            <person name="Liu Z.J."/>
        </authorList>
    </citation>
    <scope>NUCLEOTIDE SEQUENCE</scope>
    <source>
        <strain evidence="2">CP</strain>
    </source>
</reference>
<evidence type="ECO:0000313" key="3">
    <source>
        <dbReference type="Proteomes" id="UP001180020"/>
    </source>
</evidence>